<evidence type="ECO:0000313" key="3">
    <source>
        <dbReference type="Proteomes" id="UP001162031"/>
    </source>
</evidence>
<dbReference type="EMBL" id="CANTFL010000630">
    <property type="protein sequence ID" value="CAI5725897.1"/>
    <property type="molecule type" value="Genomic_DNA"/>
</dbReference>
<evidence type="ECO:0000256" key="1">
    <source>
        <dbReference type="SAM" id="MobiDB-lite"/>
    </source>
</evidence>
<accession>A0AAV0TRL9</accession>
<evidence type="ECO:0000313" key="2">
    <source>
        <dbReference type="EMBL" id="CAI5725897.1"/>
    </source>
</evidence>
<name>A0AAV0TRL9_HYABA</name>
<dbReference type="AlphaFoldDB" id="A0AAV0TRL9"/>
<evidence type="ECO:0008006" key="4">
    <source>
        <dbReference type="Google" id="ProtNLM"/>
    </source>
</evidence>
<reference evidence="2" key="1">
    <citation type="submission" date="2022-12" db="EMBL/GenBank/DDBJ databases">
        <authorList>
            <person name="Webb A."/>
        </authorList>
    </citation>
    <scope>NUCLEOTIDE SEQUENCE</scope>
    <source>
        <strain evidence="2">Hp1</strain>
    </source>
</reference>
<protein>
    <recommendedName>
        <fullName evidence="4">BZIP domain-containing protein</fullName>
    </recommendedName>
</protein>
<dbReference type="CDD" id="cd14688">
    <property type="entry name" value="bZIP_YAP"/>
    <property type="match status" value="1"/>
</dbReference>
<feature type="region of interest" description="Disordered" evidence="1">
    <location>
        <begin position="120"/>
        <end position="145"/>
    </location>
</feature>
<proteinExistence type="predicted"/>
<keyword evidence="3" id="KW-1185">Reference proteome</keyword>
<gene>
    <name evidence="2" type="ORF">HBR001_LOCUS3713</name>
</gene>
<organism evidence="2 3">
    <name type="scientific">Hyaloperonospora brassicae</name>
    <name type="common">Brassica downy mildew</name>
    <name type="synonym">Peronospora brassicae</name>
    <dbReference type="NCBI Taxonomy" id="162125"/>
    <lineage>
        <taxon>Eukaryota</taxon>
        <taxon>Sar</taxon>
        <taxon>Stramenopiles</taxon>
        <taxon>Oomycota</taxon>
        <taxon>Peronosporomycetes</taxon>
        <taxon>Peronosporales</taxon>
        <taxon>Peronosporaceae</taxon>
        <taxon>Hyaloperonospora</taxon>
    </lineage>
</organism>
<sequence length="416" mass="45988">MTTSRQTIDRIIPARFGNTVIGTVVTRSAASGYHVEEFSCCNASAQSSSQQQQQQQEQHNHQSTRLTTAALPSLTRLSLLAAPTTSAAETANRFLLRPPLAKRQSSAVLAQDSVATPGDRIRFGVPYTETSTDSGLPARIGPPATTNLSTLHQKPTTFRMRGVSAKSKACREQGRSNQARYRQKQREYVLKLELTVAKLRAETPMLEIERRRLHYGSAQRVWDVGFEYFRLFRYGVGDSIVQGSPDACGLPRASEAQKQLMFLRSTMAPDVAFGSMSGVEHLMAHWRRLSTNHDHLRFHLTHMDKLSESIVVATAVLSVTVTKSTLECVFSHLLESDNIKDLSLAVNLLGHRLHYPCSVTFVWDEESSLVERVETDIDATSPLLAFLGNLDDTSRVIERAVLAPSSLVDVARSPAA</sequence>
<comment type="caution">
    <text evidence="2">The sequence shown here is derived from an EMBL/GenBank/DDBJ whole genome shotgun (WGS) entry which is preliminary data.</text>
</comment>
<dbReference type="Proteomes" id="UP001162031">
    <property type="component" value="Unassembled WGS sequence"/>
</dbReference>